<organism evidence="2 3">
    <name type="scientific">Nannochloropsis gaditana</name>
    <dbReference type="NCBI Taxonomy" id="72520"/>
    <lineage>
        <taxon>Eukaryota</taxon>
        <taxon>Sar</taxon>
        <taxon>Stramenopiles</taxon>
        <taxon>Ochrophyta</taxon>
        <taxon>Eustigmatophyceae</taxon>
        <taxon>Eustigmatales</taxon>
        <taxon>Monodopsidaceae</taxon>
        <taxon>Nannochloropsis</taxon>
    </lineage>
</organism>
<dbReference type="EMBL" id="AZIL01003403">
    <property type="protein sequence ID" value="EWM20063.1"/>
    <property type="molecule type" value="Genomic_DNA"/>
</dbReference>
<keyword evidence="3" id="KW-1185">Reference proteome</keyword>
<sequence length="96" mass="10486">MCPPLTNPATGTKTRPPTVAKVLPAAKISPVLRGQMSKCEQETPPRRGAERAQVGLYQRSATADVRASWTNQRLSSYRPNSPTRSLPESAADRGRR</sequence>
<dbReference type="Proteomes" id="UP000019335">
    <property type="component" value="Unassembled WGS sequence"/>
</dbReference>
<gene>
    <name evidence="2" type="ORF">Naga_101988g1</name>
</gene>
<reference evidence="2 3" key="1">
    <citation type="journal article" date="2014" name="Mol. Plant">
        <title>Chromosome Scale Genome Assembly and Transcriptome Profiling of Nannochloropsis gaditana in Nitrogen Depletion.</title>
        <authorList>
            <person name="Corteggiani Carpinelli E."/>
            <person name="Telatin A."/>
            <person name="Vitulo N."/>
            <person name="Forcato C."/>
            <person name="D'Angelo M."/>
            <person name="Schiavon R."/>
            <person name="Vezzi A."/>
            <person name="Giacometti G.M."/>
            <person name="Morosinotto T."/>
            <person name="Valle G."/>
        </authorList>
    </citation>
    <scope>NUCLEOTIDE SEQUENCE [LARGE SCALE GENOMIC DNA]</scope>
    <source>
        <strain evidence="2 3">B-31</strain>
    </source>
</reference>
<feature type="region of interest" description="Disordered" evidence="1">
    <location>
        <begin position="33"/>
        <end position="96"/>
    </location>
</feature>
<name>W7T995_9STRA</name>
<protein>
    <submittedName>
        <fullName evidence="2">Uncharacterized protein</fullName>
    </submittedName>
</protein>
<evidence type="ECO:0000256" key="1">
    <source>
        <dbReference type="SAM" id="MobiDB-lite"/>
    </source>
</evidence>
<feature type="compositionally biased region" description="Basic and acidic residues" evidence="1">
    <location>
        <begin position="39"/>
        <end position="50"/>
    </location>
</feature>
<evidence type="ECO:0000313" key="2">
    <source>
        <dbReference type="EMBL" id="EWM20063.1"/>
    </source>
</evidence>
<evidence type="ECO:0000313" key="3">
    <source>
        <dbReference type="Proteomes" id="UP000019335"/>
    </source>
</evidence>
<proteinExistence type="predicted"/>
<feature type="compositionally biased region" description="Polar residues" evidence="1">
    <location>
        <begin position="68"/>
        <end position="86"/>
    </location>
</feature>
<dbReference type="AlphaFoldDB" id="W7T995"/>
<accession>W7T995</accession>
<comment type="caution">
    <text evidence="2">The sequence shown here is derived from an EMBL/GenBank/DDBJ whole genome shotgun (WGS) entry which is preliminary data.</text>
</comment>